<dbReference type="Proteomes" id="UP001285441">
    <property type="component" value="Unassembled WGS sequence"/>
</dbReference>
<feature type="domain" description="FAD-binding" evidence="5">
    <location>
        <begin position="17"/>
        <end position="386"/>
    </location>
</feature>
<evidence type="ECO:0000256" key="2">
    <source>
        <dbReference type="ARBA" id="ARBA00022630"/>
    </source>
</evidence>
<gene>
    <name evidence="6" type="ORF">B0H63DRAFT_463517</name>
</gene>
<name>A0AAE0NX70_9PEZI</name>
<comment type="cofactor">
    <cofactor evidence="1">
        <name>FAD</name>
        <dbReference type="ChEBI" id="CHEBI:57692"/>
    </cofactor>
</comment>
<evidence type="ECO:0000256" key="4">
    <source>
        <dbReference type="ARBA" id="ARBA00023002"/>
    </source>
</evidence>
<dbReference type="PANTHER" id="PTHR43004">
    <property type="entry name" value="TRK SYSTEM POTASSIUM UPTAKE PROTEIN"/>
    <property type="match status" value="1"/>
</dbReference>
<dbReference type="PANTHER" id="PTHR43004:SF19">
    <property type="entry name" value="BINDING MONOOXYGENASE, PUTATIVE (JCVI)-RELATED"/>
    <property type="match status" value="1"/>
</dbReference>
<evidence type="ECO:0000313" key="7">
    <source>
        <dbReference type="Proteomes" id="UP001285441"/>
    </source>
</evidence>
<evidence type="ECO:0000256" key="3">
    <source>
        <dbReference type="ARBA" id="ARBA00022827"/>
    </source>
</evidence>
<comment type="caution">
    <text evidence="6">The sequence shown here is derived from an EMBL/GenBank/DDBJ whole genome shotgun (WGS) entry which is preliminary data.</text>
</comment>
<dbReference type="InterPro" id="IPR036188">
    <property type="entry name" value="FAD/NAD-bd_sf"/>
</dbReference>
<protein>
    <submittedName>
        <fullName evidence="6">Pentachlorophenol 4-monooxygenase</fullName>
    </submittedName>
</protein>
<evidence type="ECO:0000256" key="1">
    <source>
        <dbReference type="ARBA" id="ARBA00001974"/>
    </source>
</evidence>
<keyword evidence="7" id="KW-1185">Reference proteome</keyword>
<keyword evidence="4" id="KW-0560">Oxidoreductase</keyword>
<dbReference type="InterPro" id="IPR050641">
    <property type="entry name" value="RIFMO-like"/>
</dbReference>
<reference evidence="6" key="1">
    <citation type="journal article" date="2023" name="Mol. Phylogenet. Evol.">
        <title>Genome-scale phylogeny and comparative genomics of the fungal order Sordariales.</title>
        <authorList>
            <person name="Hensen N."/>
            <person name="Bonometti L."/>
            <person name="Westerberg I."/>
            <person name="Brannstrom I.O."/>
            <person name="Guillou S."/>
            <person name="Cros-Aarteil S."/>
            <person name="Calhoun S."/>
            <person name="Haridas S."/>
            <person name="Kuo A."/>
            <person name="Mondo S."/>
            <person name="Pangilinan J."/>
            <person name="Riley R."/>
            <person name="LaButti K."/>
            <person name="Andreopoulos B."/>
            <person name="Lipzen A."/>
            <person name="Chen C."/>
            <person name="Yan M."/>
            <person name="Daum C."/>
            <person name="Ng V."/>
            <person name="Clum A."/>
            <person name="Steindorff A."/>
            <person name="Ohm R.A."/>
            <person name="Martin F."/>
            <person name="Silar P."/>
            <person name="Natvig D.O."/>
            <person name="Lalanne C."/>
            <person name="Gautier V."/>
            <person name="Ament-Velasquez S.L."/>
            <person name="Kruys A."/>
            <person name="Hutchinson M.I."/>
            <person name="Powell A.J."/>
            <person name="Barry K."/>
            <person name="Miller A.N."/>
            <person name="Grigoriev I.V."/>
            <person name="Debuchy R."/>
            <person name="Gladieux P."/>
            <person name="Hiltunen Thoren M."/>
            <person name="Johannesson H."/>
        </authorList>
    </citation>
    <scope>NUCLEOTIDE SEQUENCE</scope>
    <source>
        <strain evidence="6">CBS 232.78</strain>
    </source>
</reference>
<sequence>MSVLPLTSPESNMNELYDVVIAGGGPAGLFLASELAMARASVLVLERDVAPASPLKLQPLGWRGLNTPSIEAFYRRGLLDTIFEPDNKPAFFERLVKTPGFQPGGHFAGILLNANKLDLSRHKYRLPGPGLKPAPAGLDRIEAALNARAESLGVTILRGYSVTKIAAQDDTSVMVEAGGQDGESESFRGRWLVGCDGGRSIIRKAAGFDFVGTDPKFTGYAAHCELDHPEKLERGFCVTKHGLYVSRPPVTLYLLDFDNSAGFDRQTAGPITQEHIQGILNRITGIPELELKITKFHLATSFTDRSKQATSYRKGRVLLAGDAAHIHPPFGGQGLNLGLGDAINLGWKLAATVQQEKTAEGGLVDLALLDTYEKERHPIAQWVLEWTRAQGLALEPSLHSIAVRKLVSDLIDTTDGTNLFIDRVWGLSQRYILGDGKAHAHPLVGSSAPDLELSDDSRLSPKLGSGRGLLVDLEDDAPFRSLLESSKYEAKVGYLHTGAKDKLGLRAFLVRPDGIVAWVADDSEEPDLDAGKLALEQWFGH</sequence>
<dbReference type="Pfam" id="PF01494">
    <property type="entry name" value="FAD_binding_3"/>
    <property type="match status" value="1"/>
</dbReference>
<dbReference type="SUPFAM" id="SSF51905">
    <property type="entry name" value="FAD/NAD(P)-binding domain"/>
    <property type="match status" value="1"/>
</dbReference>
<dbReference type="EMBL" id="JAULSW010000002">
    <property type="protein sequence ID" value="KAK3389372.1"/>
    <property type="molecule type" value="Genomic_DNA"/>
</dbReference>
<dbReference type="PRINTS" id="PR00420">
    <property type="entry name" value="RNGMNOXGNASE"/>
</dbReference>
<dbReference type="GO" id="GO:0071949">
    <property type="term" value="F:FAD binding"/>
    <property type="evidence" value="ECO:0007669"/>
    <property type="project" value="InterPro"/>
</dbReference>
<organism evidence="6 7">
    <name type="scientific">Podospora didyma</name>
    <dbReference type="NCBI Taxonomy" id="330526"/>
    <lineage>
        <taxon>Eukaryota</taxon>
        <taxon>Fungi</taxon>
        <taxon>Dikarya</taxon>
        <taxon>Ascomycota</taxon>
        <taxon>Pezizomycotina</taxon>
        <taxon>Sordariomycetes</taxon>
        <taxon>Sordariomycetidae</taxon>
        <taxon>Sordariales</taxon>
        <taxon>Podosporaceae</taxon>
        <taxon>Podospora</taxon>
    </lineage>
</organism>
<evidence type="ECO:0000259" key="5">
    <source>
        <dbReference type="Pfam" id="PF01494"/>
    </source>
</evidence>
<reference evidence="6" key="2">
    <citation type="submission" date="2023-06" db="EMBL/GenBank/DDBJ databases">
        <authorList>
            <consortium name="Lawrence Berkeley National Laboratory"/>
            <person name="Haridas S."/>
            <person name="Hensen N."/>
            <person name="Bonometti L."/>
            <person name="Westerberg I."/>
            <person name="Brannstrom I.O."/>
            <person name="Guillou S."/>
            <person name="Cros-Aarteil S."/>
            <person name="Calhoun S."/>
            <person name="Kuo A."/>
            <person name="Mondo S."/>
            <person name="Pangilinan J."/>
            <person name="Riley R."/>
            <person name="LaButti K."/>
            <person name="Andreopoulos B."/>
            <person name="Lipzen A."/>
            <person name="Chen C."/>
            <person name="Yanf M."/>
            <person name="Daum C."/>
            <person name="Ng V."/>
            <person name="Clum A."/>
            <person name="Steindorff A."/>
            <person name="Ohm R."/>
            <person name="Martin F."/>
            <person name="Silar P."/>
            <person name="Natvig D."/>
            <person name="Lalanne C."/>
            <person name="Gautier V."/>
            <person name="Ament-velasquez S.L."/>
            <person name="Kruys A."/>
            <person name="Hutchinson M.I."/>
            <person name="Powell A.J."/>
            <person name="Barry K."/>
            <person name="Miller A.N."/>
            <person name="Grigoriev I.V."/>
            <person name="Debuchy R."/>
            <person name="Gladieux P."/>
            <person name="Thoren M.H."/>
            <person name="Johannesson H."/>
        </authorList>
    </citation>
    <scope>NUCLEOTIDE SEQUENCE</scope>
    <source>
        <strain evidence="6">CBS 232.78</strain>
    </source>
</reference>
<accession>A0AAE0NX70</accession>
<keyword evidence="3" id="KW-0274">FAD</keyword>
<proteinExistence type="predicted"/>
<dbReference type="Gene3D" id="3.40.30.120">
    <property type="match status" value="1"/>
</dbReference>
<dbReference type="Pfam" id="PF21274">
    <property type="entry name" value="Rng_hyd_C"/>
    <property type="match status" value="1"/>
</dbReference>
<keyword evidence="2" id="KW-0285">Flavoprotein</keyword>
<dbReference type="Gene3D" id="3.50.50.60">
    <property type="entry name" value="FAD/NAD(P)-binding domain"/>
    <property type="match status" value="2"/>
</dbReference>
<dbReference type="InterPro" id="IPR002938">
    <property type="entry name" value="FAD-bd"/>
</dbReference>
<dbReference type="GO" id="GO:0016709">
    <property type="term" value="F:oxidoreductase activity, acting on paired donors, with incorporation or reduction of molecular oxygen, NAD(P)H as one donor, and incorporation of one atom of oxygen"/>
    <property type="evidence" value="ECO:0007669"/>
    <property type="project" value="UniProtKB-ARBA"/>
</dbReference>
<dbReference type="AlphaFoldDB" id="A0AAE0NX70"/>
<evidence type="ECO:0000313" key="6">
    <source>
        <dbReference type="EMBL" id="KAK3389372.1"/>
    </source>
</evidence>